<organism evidence="2 3">
    <name type="scientific">Mycobacterium stomatepiae</name>
    <dbReference type="NCBI Taxonomy" id="470076"/>
    <lineage>
        <taxon>Bacteria</taxon>
        <taxon>Bacillati</taxon>
        <taxon>Actinomycetota</taxon>
        <taxon>Actinomycetes</taxon>
        <taxon>Mycobacteriales</taxon>
        <taxon>Mycobacteriaceae</taxon>
        <taxon>Mycobacterium</taxon>
        <taxon>Mycobacterium simiae complex</taxon>
    </lineage>
</organism>
<evidence type="ECO:0000313" key="3">
    <source>
        <dbReference type="Proteomes" id="UP000467130"/>
    </source>
</evidence>
<feature type="compositionally biased region" description="Low complexity" evidence="1">
    <location>
        <begin position="73"/>
        <end position="101"/>
    </location>
</feature>
<name>A0A7I7Q222_9MYCO</name>
<dbReference type="Proteomes" id="UP000467130">
    <property type="component" value="Chromosome"/>
</dbReference>
<protein>
    <submittedName>
        <fullName evidence="2">Uncharacterized protein</fullName>
    </submittedName>
</protein>
<dbReference type="AlphaFoldDB" id="A0A7I7Q222"/>
<reference evidence="2 3" key="1">
    <citation type="journal article" date="2019" name="Emerg. Microbes Infect.">
        <title>Comprehensive subspecies identification of 175 nontuberculous mycobacteria species based on 7547 genomic profiles.</title>
        <authorList>
            <person name="Matsumoto Y."/>
            <person name="Kinjo T."/>
            <person name="Motooka D."/>
            <person name="Nabeya D."/>
            <person name="Jung N."/>
            <person name="Uechi K."/>
            <person name="Horii T."/>
            <person name="Iida T."/>
            <person name="Fujita J."/>
            <person name="Nakamura S."/>
        </authorList>
    </citation>
    <scope>NUCLEOTIDE SEQUENCE [LARGE SCALE GENOMIC DNA]</scope>
    <source>
        <strain evidence="2 3">JCM 17783</strain>
    </source>
</reference>
<proteinExistence type="predicted"/>
<feature type="region of interest" description="Disordered" evidence="1">
    <location>
        <begin position="65"/>
        <end position="101"/>
    </location>
</feature>
<dbReference type="KEGG" id="msto:MSTO_03860"/>
<evidence type="ECO:0000256" key="1">
    <source>
        <dbReference type="SAM" id="MobiDB-lite"/>
    </source>
</evidence>
<keyword evidence="3" id="KW-1185">Reference proteome</keyword>
<dbReference type="EMBL" id="AP022587">
    <property type="protein sequence ID" value="BBY20181.1"/>
    <property type="molecule type" value="Genomic_DNA"/>
</dbReference>
<evidence type="ECO:0000313" key="2">
    <source>
        <dbReference type="EMBL" id="BBY20181.1"/>
    </source>
</evidence>
<accession>A0A7I7Q222</accession>
<gene>
    <name evidence="2" type="ORF">MSTO_03860</name>
</gene>
<sequence>MAAADGERAGRRRWRDAAYPTVASIAEQLKGAVEIAAMERKQAMSVVRTVGVGVAITALLTVTTGCGKDEKPAPSSSTSSSTSAASSSSAAPSSASSAAPSGTAPLADYSNLLITAADIGADTTLGPPEQNPGGAAGVAVTFSNTSKTHTIEDLLMVFTDPAAAAEAASNKQSKLGKYVTGGPQPFSVGTNGVIVVGPSPDNTKSVTYVVFSEGKVVVDLEFDSGPNDAAPQDFVLDVAKKQDNAVKTRMTS</sequence>